<evidence type="ECO:0000259" key="3">
    <source>
        <dbReference type="Pfam" id="PF23411"/>
    </source>
</evidence>
<dbReference type="PANTHER" id="PTHR12616">
    <property type="entry name" value="VACUOLAR PROTEIN SORTING VPS41"/>
    <property type="match status" value="1"/>
</dbReference>
<proteinExistence type="predicted"/>
<dbReference type="InterPro" id="IPR015943">
    <property type="entry name" value="WD40/YVTN_repeat-like_dom_sf"/>
</dbReference>
<dbReference type="InterPro" id="IPR057780">
    <property type="entry name" value="Beta-prop_Vps41"/>
</dbReference>
<evidence type="ECO:0000313" key="5">
    <source>
        <dbReference type="Proteomes" id="UP001281761"/>
    </source>
</evidence>
<protein>
    <submittedName>
        <fullName evidence="4">Vacuolar protein sorting-associated protein 41 like protein</fullName>
    </submittedName>
</protein>
<keyword evidence="1" id="KW-0175">Coiled coil</keyword>
<dbReference type="SUPFAM" id="SSF50978">
    <property type="entry name" value="WD40 repeat-like"/>
    <property type="match status" value="1"/>
</dbReference>
<dbReference type="PANTHER" id="PTHR12616:SF8">
    <property type="entry name" value="VACUOLAR PROTEIN SORTING-ASSOCIATED PROTEIN 8 HOMOLOG"/>
    <property type="match status" value="1"/>
</dbReference>
<dbReference type="EMBL" id="JARBJD010000011">
    <property type="protein sequence ID" value="KAK2962365.1"/>
    <property type="molecule type" value="Genomic_DNA"/>
</dbReference>
<feature type="compositionally biased region" description="Low complexity" evidence="2">
    <location>
        <begin position="580"/>
        <end position="589"/>
    </location>
</feature>
<evidence type="ECO:0000313" key="4">
    <source>
        <dbReference type="EMBL" id="KAK2962365.1"/>
    </source>
</evidence>
<dbReference type="InterPro" id="IPR036322">
    <property type="entry name" value="WD40_repeat_dom_sf"/>
</dbReference>
<feature type="region of interest" description="Disordered" evidence="2">
    <location>
        <begin position="579"/>
        <end position="605"/>
    </location>
</feature>
<feature type="domain" description="Vps41 beta-propeller" evidence="3">
    <location>
        <begin position="41"/>
        <end position="351"/>
    </location>
</feature>
<dbReference type="Gene3D" id="2.130.10.10">
    <property type="entry name" value="YVTN repeat-like/Quinoprotein amine dehydrogenase"/>
    <property type="match status" value="1"/>
</dbReference>
<reference evidence="4 5" key="1">
    <citation type="journal article" date="2022" name="bioRxiv">
        <title>Genomics of Preaxostyla Flagellates Illuminates Evolutionary Transitions and the Path Towards Mitochondrial Loss.</title>
        <authorList>
            <person name="Novak L.V.F."/>
            <person name="Treitli S.C."/>
            <person name="Pyrih J."/>
            <person name="Halakuc P."/>
            <person name="Pipaliya S.V."/>
            <person name="Vacek V."/>
            <person name="Brzon O."/>
            <person name="Soukal P."/>
            <person name="Eme L."/>
            <person name="Dacks J.B."/>
            <person name="Karnkowska A."/>
            <person name="Elias M."/>
            <person name="Hampl V."/>
        </authorList>
    </citation>
    <scope>NUCLEOTIDE SEQUENCE [LARGE SCALE GENOMIC DNA]</scope>
    <source>
        <strain evidence="4">NAU3</strain>
        <tissue evidence="4">Gut</tissue>
    </source>
</reference>
<evidence type="ECO:0000256" key="1">
    <source>
        <dbReference type="SAM" id="Coils"/>
    </source>
</evidence>
<dbReference type="Proteomes" id="UP001281761">
    <property type="component" value="Unassembled WGS sequence"/>
</dbReference>
<dbReference type="Pfam" id="PF23411">
    <property type="entry name" value="Beta-prop_Vps41"/>
    <property type="match status" value="1"/>
</dbReference>
<gene>
    <name evidence="4" type="ORF">BLNAU_2608</name>
</gene>
<dbReference type="InterPro" id="IPR045111">
    <property type="entry name" value="Vps41/Vps8"/>
</dbReference>
<evidence type="ECO:0000256" key="2">
    <source>
        <dbReference type="SAM" id="MobiDB-lite"/>
    </source>
</evidence>
<name>A0ABQ9YF13_9EUKA</name>
<dbReference type="Pfam" id="PF23556">
    <property type="entry name" value="TPR_Vps41"/>
    <property type="match status" value="1"/>
</dbReference>
<accession>A0ABQ9YF13</accession>
<feature type="coiled-coil region" evidence="1">
    <location>
        <begin position="491"/>
        <end position="518"/>
    </location>
</feature>
<comment type="caution">
    <text evidence="4">The sequence shown here is derived from an EMBL/GenBank/DDBJ whole genome shotgun (WGS) entry which is preliminary data.</text>
</comment>
<sequence length="1154" mass="131279">MSINKEEVPSELSPELGEENEPILLYRPVSVRLLSEPNVTATAICTNPKFLTIGTSDGRAVFLDFQGNQLHTVKVSDFPINDLSCSDELFVGIATDDGSVNILKPLEKENVYQHRYSRPILTISLHPHYGQNKKEFICGGLEERLILNTKGVFRNSSKDIVSMEGEILNCRWNGRFLAWATTIGVRIYDFEKQQFIAKVSLFTPQQRALSKLYPFTLTWRNSRELFIACGNRIIVYRINDTPNEEGKTAIVLHQIDDLDFVVCGVEPFLQHMAVLCWYQPEQPNLPSDPPELRLIRLDVLPQGKVSYDDFFKAEIEASEIKIKGYETYRAKDYQLASLASTCQLFILTPKSISEAYHTELDDHIKWLLQHGKYAEALNDALLADPSDLKTISVRQIVTLYLNSLLKQQQFEQAIAIGKIHLKQDQPLFQMLIVALINANKLHLLDEIPIDEPKLEGRVYEQILRTFLVKDVDRFVKEIERIPPTHYDHNSILTLSDDILEMQKQLEEIKRRIDNKESVHDQIRLYRTITQQKRIRQDVLDNSFLVLRTELEKEKQEKESEFLGIQNLLLGRFKLMQELCPNSSPSSNPSRLGQAPSAPESGDDFSGVGDLTLAELQFIRDEIARGAFGGLPQGLSEDFLRNYSSREWKKEDESRRNEEVRHTQLFKDSIQSELRATVERKESEAAVTIVPLLFKRRDKLKQDILQFRQKVGFLQHFQVLTRLQAMTADDQKKEEEEVAKALREPPAERKTLSEMVAAAFTAFEAQPTFFSSLLGSLFPSLNALARAISKSRVILIDSASRPVDSLRVRIENRDMSLFDILEANPSLLLSALDTLPALIAMDSEKVVQLIVHSETSDEKPLFPIANVKRALPGTLATSLFLTRLFTVLFKVDPSRCLPQSDLIVQLFAQFNPSMLLPFITQTGAYTQARTLKLCEDLRFHAGTAYLLSHSGSPIRAIETYVLSLRDIGKAVRICDELKDQQFMEHLFSLCFDTTNILRMVKHGAHTTIGSELIMALEQTIDPHIFIKQIPTQKIIIPLKEILQTTLNKLRNNTSIFQTACLATENDNRELTRSLKGRHRRGIRRTEDVQCYVCRKCLVTQGRLAHMSSSLVTFDCGHSVHSECQSVLMGEYSFVGLGQEGADKNNTTPHCLICHP</sequence>
<organism evidence="4 5">
    <name type="scientific">Blattamonas nauphoetae</name>
    <dbReference type="NCBI Taxonomy" id="2049346"/>
    <lineage>
        <taxon>Eukaryota</taxon>
        <taxon>Metamonada</taxon>
        <taxon>Preaxostyla</taxon>
        <taxon>Oxymonadida</taxon>
        <taxon>Blattamonas</taxon>
    </lineage>
</organism>
<keyword evidence="5" id="KW-1185">Reference proteome</keyword>